<evidence type="ECO:0008006" key="2">
    <source>
        <dbReference type="Google" id="ProtNLM"/>
    </source>
</evidence>
<evidence type="ECO:0000313" key="1">
    <source>
        <dbReference type="EMBL" id="VFU13837.1"/>
    </source>
</evidence>
<dbReference type="InterPro" id="IPR023860">
    <property type="entry name" value="FeFe-hyd_TM1266"/>
</dbReference>
<dbReference type="InterPro" id="IPR027271">
    <property type="entry name" value="Acetolactate_synth/TF_NikR_C"/>
</dbReference>
<organism evidence="1">
    <name type="scientific">anaerobic digester metagenome</name>
    <dbReference type="NCBI Taxonomy" id="1263854"/>
    <lineage>
        <taxon>unclassified sequences</taxon>
        <taxon>metagenomes</taxon>
        <taxon>ecological metagenomes</taxon>
    </lineage>
</organism>
<sequence length="85" mass="9543">MKRDICIVGVLVDERADHAPEVQEVFTRYGSQILCRSGIPDPGRERGIITLTMQARDDERESLERELGSIEGVKVRSLCLSEAIE</sequence>
<gene>
    <name evidence="1" type="ORF">SCFA_2310005</name>
</gene>
<dbReference type="AlphaFoldDB" id="A0A485M072"/>
<dbReference type="NCBIfam" id="TIGR03959">
    <property type="entry name" value="hyd_TM1266"/>
    <property type="match status" value="1"/>
</dbReference>
<dbReference type="EMBL" id="CAADRN010000148">
    <property type="protein sequence ID" value="VFU13837.1"/>
    <property type="molecule type" value="Genomic_DNA"/>
</dbReference>
<name>A0A485M072_9ZZZZ</name>
<accession>A0A485M072</accession>
<proteinExistence type="predicted"/>
<dbReference type="InterPro" id="IPR045865">
    <property type="entry name" value="ACT-like_dom_sf"/>
</dbReference>
<dbReference type="SUPFAM" id="SSF55021">
    <property type="entry name" value="ACT-like"/>
    <property type="match status" value="1"/>
</dbReference>
<reference evidence="1" key="1">
    <citation type="submission" date="2019-03" db="EMBL/GenBank/DDBJ databases">
        <authorList>
            <person name="Hao L."/>
        </authorList>
    </citation>
    <scope>NUCLEOTIDE SEQUENCE</scope>
</reference>
<dbReference type="Pfam" id="PF21699">
    <property type="entry name" value="TM1266-like"/>
    <property type="match status" value="1"/>
</dbReference>
<protein>
    <recommendedName>
        <fullName evidence="2">Iron-only hydrogenase system regulator</fullName>
    </recommendedName>
</protein>
<dbReference type="Gene3D" id="3.30.70.1150">
    <property type="entry name" value="ACT-like. Chain A, domain 2"/>
    <property type="match status" value="1"/>
</dbReference>